<keyword evidence="7" id="KW-1185">Reference proteome</keyword>
<proteinExistence type="predicted"/>
<gene>
    <name evidence="6" type="ORF">J1C47_20855</name>
</gene>
<dbReference type="RefSeq" id="WP_207352740.1">
    <property type="nucleotide sequence ID" value="NZ_JAFMPY010000032.1"/>
</dbReference>
<evidence type="ECO:0000313" key="6">
    <source>
        <dbReference type="EMBL" id="MBO0906106.1"/>
    </source>
</evidence>
<keyword evidence="1" id="KW-0678">Repressor</keyword>
<evidence type="ECO:0000259" key="5">
    <source>
        <dbReference type="Pfam" id="PF13377"/>
    </source>
</evidence>
<evidence type="ECO:0000256" key="2">
    <source>
        <dbReference type="ARBA" id="ARBA00023015"/>
    </source>
</evidence>
<comment type="caution">
    <text evidence="6">The sequence shown here is derived from an EMBL/GenBank/DDBJ whole genome shotgun (WGS) entry which is preliminary data.</text>
</comment>
<keyword evidence="2" id="KW-0805">Transcription regulation</keyword>
<protein>
    <submittedName>
        <fullName evidence="6">Substrate-binding domain-containing protein</fullName>
    </submittedName>
</protein>
<dbReference type="InterPro" id="IPR046335">
    <property type="entry name" value="LacI/GalR-like_sensor"/>
</dbReference>
<dbReference type="Pfam" id="PF13377">
    <property type="entry name" value="Peripla_BP_3"/>
    <property type="match status" value="1"/>
</dbReference>
<reference evidence="6 7" key="1">
    <citation type="submission" date="2021-03" db="EMBL/GenBank/DDBJ databases">
        <title>Whole genome sequence of Jiella sp. MQZ13P-4.</title>
        <authorList>
            <person name="Tuo L."/>
        </authorList>
    </citation>
    <scope>NUCLEOTIDE SEQUENCE [LARGE SCALE GENOMIC DNA]</scope>
    <source>
        <strain evidence="6 7">MQZ13P-4</strain>
    </source>
</reference>
<dbReference type="EMBL" id="JAFMPY010000032">
    <property type="protein sequence ID" value="MBO0906106.1"/>
    <property type="molecule type" value="Genomic_DNA"/>
</dbReference>
<keyword evidence="4" id="KW-0804">Transcription</keyword>
<dbReference type="Gene3D" id="3.40.50.2300">
    <property type="match status" value="1"/>
</dbReference>
<dbReference type="Proteomes" id="UP000664288">
    <property type="component" value="Unassembled WGS sequence"/>
</dbReference>
<organism evidence="6 7">
    <name type="scientific">Jiella sonneratiae</name>
    <dbReference type="NCBI Taxonomy" id="2816856"/>
    <lineage>
        <taxon>Bacteria</taxon>
        <taxon>Pseudomonadati</taxon>
        <taxon>Pseudomonadota</taxon>
        <taxon>Alphaproteobacteria</taxon>
        <taxon>Hyphomicrobiales</taxon>
        <taxon>Aurantimonadaceae</taxon>
        <taxon>Jiella</taxon>
    </lineage>
</organism>
<evidence type="ECO:0000256" key="1">
    <source>
        <dbReference type="ARBA" id="ARBA00022491"/>
    </source>
</evidence>
<dbReference type="InterPro" id="IPR028082">
    <property type="entry name" value="Peripla_BP_I"/>
</dbReference>
<name>A0ABS3J8W2_9HYPH</name>
<feature type="domain" description="Transcriptional regulator LacI/GalR-like sensor" evidence="5">
    <location>
        <begin position="65"/>
        <end position="141"/>
    </location>
</feature>
<keyword evidence="3" id="KW-0238">DNA-binding</keyword>
<accession>A0ABS3J8W2</accession>
<evidence type="ECO:0000256" key="4">
    <source>
        <dbReference type="ARBA" id="ARBA00023163"/>
    </source>
</evidence>
<dbReference type="SUPFAM" id="SSF53822">
    <property type="entry name" value="Periplasmic binding protein-like I"/>
    <property type="match status" value="1"/>
</dbReference>
<evidence type="ECO:0000313" key="7">
    <source>
        <dbReference type="Proteomes" id="UP000664288"/>
    </source>
</evidence>
<evidence type="ECO:0000256" key="3">
    <source>
        <dbReference type="ARBA" id="ARBA00023125"/>
    </source>
</evidence>
<sequence length="148" mass="16032">MTTKAGGRADAARLTQVGRALGVERLGVEHIPLPRRRRAAARSGCSRPCENRLPEGLALTGIGDRQAVIRMGLTPGHDLSVIGFDDVHDAAVAPPPLTTMAIHPYRLGRRLARVTLRRIRDPDMSVALCEVSAELVIRETTGAPPQYR</sequence>
<dbReference type="PANTHER" id="PTHR30146:SF148">
    <property type="entry name" value="HTH-TYPE TRANSCRIPTIONAL REPRESSOR PURR-RELATED"/>
    <property type="match status" value="1"/>
</dbReference>
<dbReference type="PANTHER" id="PTHR30146">
    <property type="entry name" value="LACI-RELATED TRANSCRIPTIONAL REPRESSOR"/>
    <property type="match status" value="1"/>
</dbReference>